<evidence type="ECO:0000313" key="6">
    <source>
        <dbReference type="Proteomes" id="UP001596028"/>
    </source>
</evidence>
<feature type="domain" description="Copper amine oxidase-like N-terminal" evidence="2">
    <location>
        <begin position="48"/>
        <end position="149"/>
    </location>
</feature>
<dbReference type="Pfam" id="PF13739">
    <property type="entry name" value="PdaC"/>
    <property type="match status" value="1"/>
</dbReference>
<name>A0ABV9FFQ3_9BACL</name>
<accession>A0ABV9FFQ3</accession>
<feature type="domain" description="Deacetylase PdaC" evidence="4">
    <location>
        <begin position="174"/>
        <end position="259"/>
    </location>
</feature>
<dbReference type="InterPro" id="IPR021729">
    <property type="entry name" value="DUF3298"/>
</dbReference>
<dbReference type="Gene3D" id="3.30.565.40">
    <property type="entry name" value="Fervidobacterium nodosum Rt17-B1 like"/>
    <property type="match status" value="1"/>
</dbReference>
<feature type="signal peptide" evidence="1">
    <location>
        <begin position="1"/>
        <end position="22"/>
    </location>
</feature>
<dbReference type="RefSeq" id="WP_378098455.1">
    <property type="nucleotide sequence ID" value="NZ_JBHSEP010000012.1"/>
</dbReference>
<dbReference type="SUPFAM" id="SSF55383">
    <property type="entry name" value="Copper amine oxidase, domain N"/>
    <property type="match status" value="1"/>
</dbReference>
<dbReference type="InterPro" id="IPR025303">
    <property type="entry name" value="PdaC"/>
</dbReference>
<feature type="domain" description="DUF3298" evidence="3">
    <location>
        <begin position="278"/>
        <end position="349"/>
    </location>
</feature>
<organism evidence="5 6">
    <name type="scientific">Cohnella hongkongensis</name>
    <dbReference type="NCBI Taxonomy" id="178337"/>
    <lineage>
        <taxon>Bacteria</taxon>
        <taxon>Bacillati</taxon>
        <taxon>Bacillota</taxon>
        <taxon>Bacilli</taxon>
        <taxon>Bacillales</taxon>
        <taxon>Paenibacillaceae</taxon>
        <taxon>Cohnella</taxon>
    </lineage>
</organism>
<evidence type="ECO:0000313" key="5">
    <source>
        <dbReference type="EMBL" id="MFC4599858.1"/>
    </source>
</evidence>
<protein>
    <submittedName>
        <fullName evidence="5">Stalk domain-containing protein</fullName>
    </submittedName>
</protein>
<evidence type="ECO:0000259" key="3">
    <source>
        <dbReference type="Pfam" id="PF11738"/>
    </source>
</evidence>
<gene>
    <name evidence="5" type="ORF">ACFO3S_16510</name>
</gene>
<evidence type="ECO:0000256" key="1">
    <source>
        <dbReference type="SAM" id="SignalP"/>
    </source>
</evidence>
<dbReference type="InterPro" id="IPR037126">
    <property type="entry name" value="PdaC/RsiV-like_sf"/>
</dbReference>
<reference evidence="6" key="1">
    <citation type="journal article" date="2019" name="Int. J. Syst. Evol. Microbiol.">
        <title>The Global Catalogue of Microorganisms (GCM) 10K type strain sequencing project: providing services to taxonomists for standard genome sequencing and annotation.</title>
        <authorList>
            <consortium name="The Broad Institute Genomics Platform"/>
            <consortium name="The Broad Institute Genome Sequencing Center for Infectious Disease"/>
            <person name="Wu L."/>
            <person name="Ma J."/>
        </authorList>
    </citation>
    <scope>NUCLEOTIDE SEQUENCE [LARGE SCALE GENOMIC DNA]</scope>
    <source>
        <strain evidence="6">CCUG 49571</strain>
    </source>
</reference>
<proteinExistence type="predicted"/>
<dbReference type="InterPro" id="IPR012854">
    <property type="entry name" value="Cu_amine_oxidase-like_N"/>
</dbReference>
<dbReference type="EMBL" id="JBHSEP010000012">
    <property type="protein sequence ID" value="MFC4599858.1"/>
    <property type="molecule type" value="Genomic_DNA"/>
</dbReference>
<keyword evidence="6" id="KW-1185">Reference proteome</keyword>
<feature type="chain" id="PRO_5046124248" evidence="1">
    <location>
        <begin position="23"/>
        <end position="352"/>
    </location>
</feature>
<dbReference type="Gene3D" id="3.30.457.10">
    <property type="entry name" value="Copper amine oxidase-like, N-terminal domain"/>
    <property type="match status" value="1"/>
</dbReference>
<sequence>MKSTIRKAGMKAALILAVAAAAVPSLQPEGLAEAAASQYAVIEQPVEVNGNRVSLSAINSDHTTYVAVRSLNDLIGLNTRWDQKSKTVTVTGRDRELALNTIDGSAVLNDQRIYGLPAILHNDTTYVPFRFLLERMGYGVSYDPETKEIGIEAIQENALRVTTGTIQEIEGRKSIRVHYPVLSGFAREDVQNAINEVLKKDAELNADLARTTLANALEEDDASYDVSFEGTYTVTYNEQDRLSLFVDYHSYTGGAHGLTARVPYTFDLKTGKLLTLKDVTEGNGNYVSIINDTIQRQIKARGIVLLNPFKTIEPDRDFFLKHNGVVVYFSEYEYTPYAAGMPEFETPFSAFR</sequence>
<comment type="caution">
    <text evidence="5">The sequence shown here is derived from an EMBL/GenBank/DDBJ whole genome shotgun (WGS) entry which is preliminary data.</text>
</comment>
<keyword evidence="1" id="KW-0732">Signal</keyword>
<dbReference type="Pfam" id="PF11738">
    <property type="entry name" value="DUF3298"/>
    <property type="match status" value="1"/>
</dbReference>
<evidence type="ECO:0000259" key="4">
    <source>
        <dbReference type="Pfam" id="PF13739"/>
    </source>
</evidence>
<dbReference type="Gene3D" id="3.90.640.20">
    <property type="entry name" value="Heat-shock cognate protein, ATPase"/>
    <property type="match status" value="1"/>
</dbReference>
<dbReference type="Proteomes" id="UP001596028">
    <property type="component" value="Unassembled WGS sequence"/>
</dbReference>
<dbReference type="InterPro" id="IPR036582">
    <property type="entry name" value="Mao_N_sf"/>
</dbReference>
<evidence type="ECO:0000259" key="2">
    <source>
        <dbReference type="Pfam" id="PF07833"/>
    </source>
</evidence>
<dbReference type="Pfam" id="PF07833">
    <property type="entry name" value="Cu_amine_oxidN1"/>
    <property type="match status" value="1"/>
</dbReference>